<dbReference type="InterPro" id="IPR008628">
    <property type="entry name" value="GPP34-like"/>
</dbReference>
<comment type="subcellular location">
    <subcellularLocation>
        <location evidence="1">Golgi apparatus membrane</location>
        <topology evidence="1">Peripheral membrane protein</topology>
        <orientation evidence="1">Cytoplasmic side</orientation>
    </subcellularLocation>
</comment>
<gene>
    <name evidence="5" type="ORF">LZ495_33175</name>
</gene>
<dbReference type="GO" id="GO:0070273">
    <property type="term" value="F:phosphatidylinositol-4-phosphate binding"/>
    <property type="evidence" value="ECO:0007669"/>
    <property type="project" value="InterPro"/>
</dbReference>
<evidence type="ECO:0000256" key="4">
    <source>
        <dbReference type="ARBA" id="ARBA00023136"/>
    </source>
</evidence>
<evidence type="ECO:0000256" key="3">
    <source>
        <dbReference type="ARBA" id="ARBA00023121"/>
    </source>
</evidence>
<keyword evidence="6" id="KW-1185">Reference proteome</keyword>
<dbReference type="RefSeq" id="WP_235056762.1">
    <property type="nucleotide sequence ID" value="NZ_JAKFHA010000029.1"/>
</dbReference>
<evidence type="ECO:0000256" key="2">
    <source>
        <dbReference type="ARBA" id="ARBA00023034"/>
    </source>
</evidence>
<dbReference type="AlphaFoldDB" id="A0AA41Q7Z1"/>
<dbReference type="EMBL" id="JAKFHA010000029">
    <property type="protein sequence ID" value="MCF2532044.1"/>
    <property type="molecule type" value="Genomic_DNA"/>
</dbReference>
<proteinExistence type="predicted"/>
<accession>A0AA41Q7Z1</accession>
<sequence length="198" mass="20933">MSTARDLLMTAMDVPPSRPVESGVLSLALAGAELVDLLAAGTATLDDDGAIVPGPPADTADPLLKQAAASLRTDEPYEPVADWLWRRGRDLAPAYAQAFTDEGRIARKRRLLPSRTGAPALVDSPERQAAAARWASGEPVLATLAAAVGIRDKAAGDTPDPATRTVLIAVDDATVELVAARERRDIEQAAFDNLWRGF</sequence>
<reference evidence="5" key="1">
    <citation type="submission" date="2022-01" db="EMBL/GenBank/DDBJ databases">
        <title>Genome-Based Taxonomic Classification of the Phylum Actinobacteria.</title>
        <authorList>
            <person name="Gao Y."/>
        </authorList>
    </citation>
    <scope>NUCLEOTIDE SEQUENCE</scope>
    <source>
        <strain evidence="5">KLBMP 8922</strain>
    </source>
</reference>
<dbReference type="GO" id="GO:0012505">
    <property type="term" value="C:endomembrane system"/>
    <property type="evidence" value="ECO:0007669"/>
    <property type="project" value="UniProtKB-ARBA"/>
</dbReference>
<keyword evidence="3" id="KW-0446">Lipid-binding</keyword>
<comment type="caution">
    <text evidence="5">The sequence shown here is derived from an EMBL/GenBank/DDBJ whole genome shotgun (WGS) entry which is preliminary data.</text>
</comment>
<protein>
    <submittedName>
        <fullName evidence="5">GPP34 family phosphoprotein</fullName>
    </submittedName>
</protein>
<evidence type="ECO:0000256" key="1">
    <source>
        <dbReference type="ARBA" id="ARBA00004255"/>
    </source>
</evidence>
<evidence type="ECO:0000313" key="5">
    <source>
        <dbReference type="EMBL" id="MCF2532044.1"/>
    </source>
</evidence>
<keyword evidence="4" id="KW-0472">Membrane</keyword>
<keyword evidence="2" id="KW-0333">Golgi apparatus</keyword>
<dbReference type="Pfam" id="PF05719">
    <property type="entry name" value="GPP34"/>
    <property type="match status" value="1"/>
</dbReference>
<evidence type="ECO:0000313" key="6">
    <source>
        <dbReference type="Proteomes" id="UP001165378"/>
    </source>
</evidence>
<dbReference type="InterPro" id="IPR038261">
    <property type="entry name" value="GPP34-like_sf"/>
</dbReference>
<name>A0AA41Q7Z1_9ACTN</name>
<dbReference type="GO" id="GO:0005737">
    <property type="term" value="C:cytoplasm"/>
    <property type="evidence" value="ECO:0007669"/>
    <property type="project" value="UniProtKB-ARBA"/>
</dbReference>
<organism evidence="5 6">
    <name type="scientific">Yinghuangia soli</name>
    <dbReference type="NCBI Taxonomy" id="2908204"/>
    <lineage>
        <taxon>Bacteria</taxon>
        <taxon>Bacillati</taxon>
        <taxon>Actinomycetota</taxon>
        <taxon>Actinomycetes</taxon>
        <taxon>Kitasatosporales</taxon>
        <taxon>Streptomycetaceae</taxon>
        <taxon>Yinghuangia</taxon>
    </lineage>
</organism>
<dbReference type="Proteomes" id="UP001165378">
    <property type="component" value="Unassembled WGS sequence"/>
</dbReference>
<dbReference type="Gene3D" id="1.10.3630.10">
    <property type="entry name" value="yeast vps74-n-term truncation variant domain like"/>
    <property type="match status" value="1"/>
</dbReference>